<feature type="compositionally biased region" description="Basic residues" evidence="5">
    <location>
        <begin position="31"/>
        <end position="65"/>
    </location>
</feature>
<evidence type="ECO:0000256" key="4">
    <source>
        <dbReference type="ARBA" id="ARBA00022815"/>
    </source>
</evidence>
<reference evidence="6 7" key="1">
    <citation type="journal article" date="2011" name="Genome Biol. Evol.">
        <title>Integration of the genetic map and genome assembly of fugu facilitates insights into distinct features of genome evolution in teleosts and mammals.</title>
        <authorList>
            <person name="Kai W."/>
            <person name="Kikuchi K."/>
            <person name="Tohari S."/>
            <person name="Chew A.K."/>
            <person name="Tay A."/>
            <person name="Fujiwara A."/>
            <person name="Hosoya S."/>
            <person name="Suetake H."/>
            <person name="Naruse K."/>
            <person name="Brenner S."/>
            <person name="Suzuki Y."/>
            <person name="Venkatesh B."/>
        </authorList>
    </citation>
    <scope>NUCLEOTIDE SEQUENCE [LARGE SCALE GENOMIC DNA]</scope>
</reference>
<dbReference type="GeneTree" id="ENSGT01150000289681"/>
<dbReference type="PANTHER" id="PTHR17530:SF2">
    <property type="entry name" value="PRO-THYROTROPIN-RELEASING HORMONE"/>
    <property type="match status" value="1"/>
</dbReference>
<name>A0A674MUU0_TAKRU</name>
<reference evidence="6" key="3">
    <citation type="submission" date="2025-09" db="UniProtKB">
        <authorList>
            <consortium name="Ensembl"/>
        </authorList>
    </citation>
    <scope>IDENTIFICATION</scope>
</reference>
<dbReference type="InParanoid" id="A0A674MUU0"/>
<proteinExistence type="predicted"/>
<comment type="subcellular location">
    <subcellularLocation>
        <location evidence="1">Secreted</location>
    </subcellularLocation>
</comment>
<sequence length="263" mass="28912">WSSYGPRPLPGSGRRDLTLPRDKHTPGQRSKGNRQHPGQRSKGNRQHPGQRSKGNRQHPGQRSKGKNATPGQRSKGNRQHPGQRSKGNRQHPGQRSKVNRQHPGQRSKGNRQHPGQRSRGNRQHPGQRSKGKRQHPGKRSKGNIQYPDADLLLLQRLHKSVLQPVGVLRLQSLLLIGGHALLTQDPPTLLPFPVGGEVSSALGAEKRLHAGQIPPEFTCRGESGDQGEPTRGCRSNARVAFSKRTHPGCPARSAPPPPDQPCR</sequence>
<reference evidence="6" key="2">
    <citation type="submission" date="2025-08" db="UniProtKB">
        <authorList>
            <consortium name="Ensembl"/>
        </authorList>
    </citation>
    <scope>IDENTIFICATION</scope>
</reference>
<feature type="region of interest" description="Disordered" evidence="5">
    <location>
        <begin position="1"/>
        <end position="144"/>
    </location>
</feature>
<keyword evidence="2" id="KW-0964">Secreted</keyword>
<dbReference type="Proteomes" id="UP000005226">
    <property type="component" value="Chromosome 12"/>
</dbReference>
<feature type="region of interest" description="Disordered" evidence="5">
    <location>
        <begin position="242"/>
        <end position="263"/>
    </location>
</feature>
<keyword evidence="4" id="KW-0027">Amidation</keyword>
<protein>
    <submittedName>
        <fullName evidence="6">Uncharacterized protein</fullName>
    </submittedName>
</protein>
<feature type="compositionally biased region" description="Basic and acidic residues" evidence="5">
    <location>
        <begin position="13"/>
        <end position="25"/>
    </location>
</feature>
<dbReference type="Ensembl" id="ENSTRUT00000088563.1">
    <property type="protein sequence ID" value="ENSTRUP00000064737.1"/>
    <property type="gene ID" value="ENSTRUG00000026981.1"/>
</dbReference>
<dbReference type="AlphaFoldDB" id="A0A674MUU0"/>
<keyword evidence="3" id="KW-0732">Signal</keyword>
<evidence type="ECO:0000313" key="6">
    <source>
        <dbReference type="Ensembl" id="ENSTRUP00000064737.1"/>
    </source>
</evidence>
<evidence type="ECO:0000256" key="2">
    <source>
        <dbReference type="ARBA" id="ARBA00022525"/>
    </source>
</evidence>
<dbReference type="GO" id="GO:0005576">
    <property type="term" value="C:extracellular region"/>
    <property type="evidence" value="ECO:0007669"/>
    <property type="project" value="UniProtKB-SubCell"/>
</dbReference>
<evidence type="ECO:0000313" key="7">
    <source>
        <dbReference type="Proteomes" id="UP000005226"/>
    </source>
</evidence>
<feature type="compositionally biased region" description="Basic residues" evidence="5">
    <location>
        <begin position="75"/>
        <end position="141"/>
    </location>
</feature>
<keyword evidence="7" id="KW-1185">Reference proteome</keyword>
<accession>A0A674MUU0</accession>
<evidence type="ECO:0000256" key="5">
    <source>
        <dbReference type="SAM" id="MobiDB-lite"/>
    </source>
</evidence>
<evidence type="ECO:0000256" key="3">
    <source>
        <dbReference type="ARBA" id="ARBA00022729"/>
    </source>
</evidence>
<organism evidence="6 7">
    <name type="scientific">Takifugu rubripes</name>
    <name type="common">Japanese pufferfish</name>
    <name type="synonym">Fugu rubripes</name>
    <dbReference type="NCBI Taxonomy" id="31033"/>
    <lineage>
        <taxon>Eukaryota</taxon>
        <taxon>Metazoa</taxon>
        <taxon>Chordata</taxon>
        <taxon>Craniata</taxon>
        <taxon>Vertebrata</taxon>
        <taxon>Euteleostomi</taxon>
        <taxon>Actinopterygii</taxon>
        <taxon>Neopterygii</taxon>
        <taxon>Teleostei</taxon>
        <taxon>Neoteleostei</taxon>
        <taxon>Acanthomorphata</taxon>
        <taxon>Eupercaria</taxon>
        <taxon>Tetraodontiformes</taxon>
        <taxon>Tetradontoidea</taxon>
        <taxon>Tetraodontidae</taxon>
        <taxon>Takifugu</taxon>
    </lineage>
</organism>
<evidence type="ECO:0000256" key="1">
    <source>
        <dbReference type="ARBA" id="ARBA00004613"/>
    </source>
</evidence>
<feature type="compositionally biased region" description="Pro residues" evidence="5">
    <location>
        <begin position="253"/>
        <end position="263"/>
    </location>
</feature>
<dbReference type="PANTHER" id="PTHR17530">
    <property type="entry name" value="PRO-THYROTROPIN-RELEASING HORMONE"/>
    <property type="match status" value="1"/>
</dbReference>